<keyword evidence="2" id="KW-1133">Transmembrane helix</keyword>
<evidence type="ECO:0000256" key="2">
    <source>
        <dbReference type="SAM" id="Phobius"/>
    </source>
</evidence>
<evidence type="ECO:0000313" key="3">
    <source>
        <dbReference type="EMBL" id="KAL2870890.1"/>
    </source>
</evidence>
<protein>
    <submittedName>
        <fullName evidence="3">Uncharacterized protein</fullName>
    </submittedName>
</protein>
<comment type="caution">
    <text evidence="3">The sequence shown here is derived from an EMBL/GenBank/DDBJ whole genome shotgun (WGS) entry which is preliminary data.</text>
</comment>
<organism evidence="3 4">
    <name type="scientific">Aspergillus lucknowensis</name>
    <dbReference type="NCBI Taxonomy" id="176173"/>
    <lineage>
        <taxon>Eukaryota</taxon>
        <taxon>Fungi</taxon>
        <taxon>Dikarya</taxon>
        <taxon>Ascomycota</taxon>
        <taxon>Pezizomycotina</taxon>
        <taxon>Eurotiomycetes</taxon>
        <taxon>Eurotiomycetidae</taxon>
        <taxon>Eurotiales</taxon>
        <taxon>Aspergillaceae</taxon>
        <taxon>Aspergillus</taxon>
        <taxon>Aspergillus subgen. Nidulantes</taxon>
    </lineage>
</organism>
<proteinExistence type="predicted"/>
<feature type="transmembrane region" description="Helical" evidence="2">
    <location>
        <begin position="92"/>
        <end position="117"/>
    </location>
</feature>
<keyword evidence="2" id="KW-0812">Transmembrane</keyword>
<dbReference type="GeneID" id="98143175"/>
<keyword evidence="2" id="KW-0472">Membrane</keyword>
<accession>A0ABR4M256</accession>
<keyword evidence="4" id="KW-1185">Reference proteome</keyword>
<dbReference type="RefSeq" id="XP_070889869.1">
    <property type="nucleotide sequence ID" value="XM_071028103.1"/>
</dbReference>
<feature type="region of interest" description="Disordered" evidence="1">
    <location>
        <begin position="1"/>
        <end position="41"/>
    </location>
</feature>
<feature type="compositionally biased region" description="Basic residues" evidence="1">
    <location>
        <begin position="26"/>
        <end position="41"/>
    </location>
</feature>
<gene>
    <name evidence="3" type="ORF">BJX67DRAFT_342999</name>
</gene>
<sequence>MPLDTPAPGLHTAAKIPPPRRDPHLRNHNLHPPPHHLVHHPTRVTGGDNIQYFSRAPGRIDIPRGAVSLHGEVPPAVYVAGTRGFAVGAGGLCGLFLSGLLLGQVIFVARVMGVALWGW</sequence>
<dbReference type="EMBL" id="JBFXLQ010000004">
    <property type="protein sequence ID" value="KAL2870890.1"/>
    <property type="molecule type" value="Genomic_DNA"/>
</dbReference>
<dbReference type="Proteomes" id="UP001610432">
    <property type="component" value="Unassembled WGS sequence"/>
</dbReference>
<reference evidence="3 4" key="1">
    <citation type="submission" date="2024-07" db="EMBL/GenBank/DDBJ databases">
        <title>Section-level genome sequencing and comparative genomics of Aspergillus sections Usti and Cavernicolus.</title>
        <authorList>
            <consortium name="Lawrence Berkeley National Laboratory"/>
            <person name="Nybo J.L."/>
            <person name="Vesth T.C."/>
            <person name="Theobald S."/>
            <person name="Frisvad J.C."/>
            <person name="Larsen T.O."/>
            <person name="Kjaerboelling I."/>
            <person name="Rothschild-Mancinelli K."/>
            <person name="Lyhne E.K."/>
            <person name="Kogle M.E."/>
            <person name="Barry K."/>
            <person name="Clum A."/>
            <person name="Na H."/>
            <person name="Ledsgaard L."/>
            <person name="Lin J."/>
            <person name="Lipzen A."/>
            <person name="Kuo A."/>
            <person name="Riley R."/>
            <person name="Mondo S."/>
            <person name="Labutti K."/>
            <person name="Haridas S."/>
            <person name="Pangalinan J."/>
            <person name="Salamov A.A."/>
            <person name="Simmons B.A."/>
            <person name="Magnuson J.K."/>
            <person name="Chen J."/>
            <person name="Drula E."/>
            <person name="Henrissat B."/>
            <person name="Wiebenga A."/>
            <person name="Lubbers R.J."/>
            <person name="Gomes A.C."/>
            <person name="Macurrencykelacurrency M.R."/>
            <person name="Stajich J."/>
            <person name="Grigoriev I.V."/>
            <person name="Mortensen U.H."/>
            <person name="De Vries R.P."/>
            <person name="Baker S.E."/>
            <person name="Andersen M.R."/>
        </authorList>
    </citation>
    <scope>NUCLEOTIDE SEQUENCE [LARGE SCALE GENOMIC DNA]</scope>
    <source>
        <strain evidence="3 4">CBS 449.75</strain>
    </source>
</reference>
<evidence type="ECO:0000256" key="1">
    <source>
        <dbReference type="SAM" id="MobiDB-lite"/>
    </source>
</evidence>
<name>A0ABR4M256_9EURO</name>
<evidence type="ECO:0000313" key="4">
    <source>
        <dbReference type="Proteomes" id="UP001610432"/>
    </source>
</evidence>